<dbReference type="InterPro" id="IPR000873">
    <property type="entry name" value="AMP-dep_synth/lig_dom"/>
</dbReference>
<dbReference type="RefSeq" id="WP_111342070.1">
    <property type="nucleotide sequence ID" value="NZ_QHHQ01000001.1"/>
</dbReference>
<evidence type="ECO:0000256" key="1">
    <source>
        <dbReference type="ARBA" id="ARBA00006432"/>
    </source>
</evidence>
<dbReference type="InterPro" id="IPR020845">
    <property type="entry name" value="AMP-binding_CS"/>
</dbReference>
<evidence type="ECO:0000313" key="10">
    <source>
        <dbReference type="EMBL" id="RAI03409.1"/>
    </source>
</evidence>
<evidence type="ECO:0000256" key="3">
    <source>
        <dbReference type="ARBA" id="ARBA00022832"/>
    </source>
</evidence>
<evidence type="ECO:0000256" key="7">
    <source>
        <dbReference type="ARBA" id="ARBA00067668"/>
    </source>
</evidence>
<dbReference type="NCBIfam" id="NF006020">
    <property type="entry name" value="PRK08162.1"/>
    <property type="match status" value="1"/>
</dbReference>
<evidence type="ECO:0000259" key="9">
    <source>
        <dbReference type="Pfam" id="PF13193"/>
    </source>
</evidence>
<feature type="domain" description="AMP-binding enzyme C-terminal" evidence="9">
    <location>
        <begin position="448"/>
        <end position="522"/>
    </location>
</feature>
<dbReference type="InterPro" id="IPR025110">
    <property type="entry name" value="AMP-bd_C"/>
</dbReference>
<keyword evidence="2" id="KW-0436">Ligase</keyword>
<protein>
    <recommendedName>
        <fullName evidence="7">3-methylmercaptopropionyl-CoA ligase</fullName>
        <ecNumber evidence="6">6.2.1.44</ecNumber>
    </recommendedName>
</protein>
<evidence type="ECO:0000256" key="6">
    <source>
        <dbReference type="ARBA" id="ARBA00066616"/>
    </source>
</evidence>
<evidence type="ECO:0000256" key="4">
    <source>
        <dbReference type="ARBA" id="ARBA00023098"/>
    </source>
</evidence>
<dbReference type="Pfam" id="PF13193">
    <property type="entry name" value="AMP-binding_C"/>
    <property type="match status" value="1"/>
</dbReference>
<keyword evidence="3" id="KW-0276">Fatty acid metabolism</keyword>
<evidence type="ECO:0000256" key="2">
    <source>
        <dbReference type="ARBA" id="ARBA00022598"/>
    </source>
</evidence>
<dbReference type="GO" id="GO:0016874">
    <property type="term" value="F:ligase activity"/>
    <property type="evidence" value="ECO:0007669"/>
    <property type="project" value="UniProtKB-KW"/>
</dbReference>
<dbReference type="EC" id="6.2.1.44" evidence="6"/>
<dbReference type="EMBL" id="QHHQ01000001">
    <property type="protein sequence ID" value="RAI03409.1"/>
    <property type="molecule type" value="Genomic_DNA"/>
</dbReference>
<dbReference type="AlphaFoldDB" id="A0A8B2P492"/>
<name>A0A8B2P492_9HYPH</name>
<dbReference type="Gene3D" id="3.30.300.30">
    <property type="match status" value="1"/>
</dbReference>
<organism evidence="10 11">
    <name type="scientific">Acuticoccus sediminis</name>
    <dbReference type="NCBI Taxonomy" id="2184697"/>
    <lineage>
        <taxon>Bacteria</taxon>
        <taxon>Pseudomonadati</taxon>
        <taxon>Pseudomonadota</taxon>
        <taxon>Alphaproteobacteria</taxon>
        <taxon>Hyphomicrobiales</taxon>
        <taxon>Amorphaceae</taxon>
        <taxon>Acuticoccus</taxon>
    </lineage>
</organism>
<dbReference type="InterPro" id="IPR045851">
    <property type="entry name" value="AMP-bd_C_sf"/>
</dbReference>
<keyword evidence="4" id="KW-0443">Lipid metabolism</keyword>
<dbReference type="OrthoDB" id="9803968at2"/>
<dbReference type="Pfam" id="PF00501">
    <property type="entry name" value="AMP-binding"/>
    <property type="match status" value="1"/>
</dbReference>
<dbReference type="PROSITE" id="PS00455">
    <property type="entry name" value="AMP_BINDING"/>
    <property type="match status" value="1"/>
</dbReference>
<sequence>MDERGLEKCDANFRAITPLNFLARTAAVFPEKTAIVHGDFSQTWGETDVRARRLAAGLRARGIEPGDVVAILAPNTPAFVEASFAVPIAGAVILTLNTRLDAGTLRYCLEHSETKMVLVDSELASRLGEAVEEMESRPLIVRIEDILAKPTEGPYDLTYEELFADEPMAYVPPKDEWTSFTLSYTSGTTGRPKGVVYSHRGVAMGAISNALDWAMPHFPVYLWTLPMFHCHGWCFPFTIAMKAGVNVCCRQVSADAIVEAFEKYGVTHFCGAPIVMQMAVEGCQKRGFKSPHTIRMMTAAAPPPAVVIQRMEEVGIDVTHVYGLTEVYGPCVVSAWKPEWDEKPVEERARIKARQGVNYTLQEGLSVRDPETMEDVPSNGEAVGEIMMYGNIVMKGYLKDEEATQKAFAGGMFHSGDLAVRHPDGYVEIKDRAKDIIISGGENISSIEVEDALYAHPAVASAAVVAMPSERWGETPCAFVELVEGAQADEAELIAWVRERIAHYKAPKKVVFEPMPKTSTGKIQKFALRQRAKELAS</sequence>
<dbReference type="GO" id="GO:0006631">
    <property type="term" value="P:fatty acid metabolic process"/>
    <property type="evidence" value="ECO:0007669"/>
    <property type="project" value="UniProtKB-KW"/>
</dbReference>
<comment type="caution">
    <text evidence="10">The sequence shown here is derived from an EMBL/GenBank/DDBJ whole genome shotgun (WGS) entry which is preliminary data.</text>
</comment>
<evidence type="ECO:0000313" key="11">
    <source>
        <dbReference type="Proteomes" id="UP000249590"/>
    </source>
</evidence>
<dbReference type="FunFam" id="3.30.300.30:FF:000008">
    <property type="entry name" value="2,3-dihydroxybenzoate-AMP ligase"/>
    <property type="match status" value="1"/>
</dbReference>
<reference evidence="10 11" key="1">
    <citation type="submission" date="2018-05" db="EMBL/GenBank/DDBJ databases">
        <title>Acuticoccus sediminis sp. nov., isolated from deep-sea sediment of Indian Ocean.</title>
        <authorList>
            <person name="Liu X."/>
            <person name="Lai Q."/>
            <person name="Du Y."/>
            <person name="Sun F."/>
            <person name="Zhang X."/>
            <person name="Wang S."/>
            <person name="Shao Z."/>
        </authorList>
    </citation>
    <scope>NUCLEOTIDE SEQUENCE [LARGE SCALE GENOMIC DNA]</scope>
    <source>
        <strain evidence="10 11">PTG4-2</strain>
    </source>
</reference>
<evidence type="ECO:0000259" key="8">
    <source>
        <dbReference type="Pfam" id="PF00501"/>
    </source>
</evidence>
<dbReference type="InterPro" id="IPR042099">
    <property type="entry name" value="ANL_N_sf"/>
</dbReference>
<dbReference type="CDD" id="cd12118">
    <property type="entry name" value="ttLC_FACS_AEE21_like"/>
    <property type="match status" value="1"/>
</dbReference>
<comment type="catalytic activity">
    <reaction evidence="5">
        <text>3-(methylsulfanyl)propanoate + ATP + CoA = 3-(methylsulfanyl)propanoyl-CoA + AMP + diphosphate</text>
        <dbReference type="Rhea" id="RHEA:43052"/>
        <dbReference type="ChEBI" id="CHEBI:30616"/>
        <dbReference type="ChEBI" id="CHEBI:33019"/>
        <dbReference type="ChEBI" id="CHEBI:49016"/>
        <dbReference type="ChEBI" id="CHEBI:57287"/>
        <dbReference type="ChEBI" id="CHEBI:82815"/>
        <dbReference type="ChEBI" id="CHEBI:456215"/>
        <dbReference type="EC" id="6.2.1.44"/>
    </reaction>
    <physiologicalReaction direction="left-to-right" evidence="5">
        <dbReference type="Rhea" id="RHEA:43053"/>
    </physiologicalReaction>
</comment>
<dbReference type="PANTHER" id="PTHR43859:SF4">
    <property type="entry name" value="BUTANOATE--COA LIGASE AAE1-RELATED"/>
    <property type="match status" value="1"/>
</dbReference>
<dbReference type="Gene3D" id="3.40.50.12780">
    <property type="entry name" value="N-terminal domain of ligase-like"/>
    <property type="match status" value="1"/>
</dbReference>
<proteinExistence type="inferred from homology"/>
<gene>
    <name evidence="10" type="ORF">DLJ53_02535</name>
</gene>
<comment type="similarity">
    <text evidence="1">Belongs to the ATP-dependent AMP-binding enzyme family.</text>
</comment>
<evidence type="ECO:0000256" key="5">
    <source>
        <dbReference type="ARBA" id="ARBA00051915"/>
    </source>
</evidence>
<accession>A0A8B2P492</accession>
<dbReference type="PANTHER" id="PTHR43859">
    <property type="entry name" value="ACYL-ACTIVATING ENZYME"/>
    <property type="match status" value="1"/>
</dbReference>
<feature type="domain" description="AMP-dependent synthetase/ligase" evidence="8">
    <location>
        <begin position="23"/>
        <end position="398"/>
    </location>
</feature>
<dbReference type="Proteomes" id="UP000249590">
    <property type="component" value="Unassembled WGS sequence"/>
</dbReference>
<dbReference type="SUPFAM" id="SSF56801">
    <property type="entry name" value="Acetyl-CoA synthetase-like"/>
    <property type="match status" value="1"/>
</dbReference>
<keyword evidence="11" id="KW-1185">Reference proteome</keyword>